<keyword evidence="10" id="KW-1185">Reference proteome</keyword>
<dbReference type="RefSeq" id="WP_159903102.1">
    <property type="nucleotide sequence ID" value="NZ_BAABFX010000020.1"/>
</dbReference>
<dbReference type="InterPro" id="IPR032816">
    <property type="entry name" value="VTT_dom"/>
</dbReference>
<feature type="transmembrane region" description="Helical" evidence="7">
    <location>
        <begin position="171"/>
        <end position="192"/>
    </location>
</feature>
<sequence length="209" mass="21236">MLDTLTALVEAGAAAAWVLPVVLLVAVFDALVPPVPSEGIVVALAAVAVAGDGPNLMALAVAAGVGAFLGDSLTYVVGRRFGPQRLHRITRPSAQRALSRASDTLDRRGAVVILSARYVPLGRVAVNLTAGATGFPPRRFVGLAAVAATTWAAWSVGVGALAGHWLEGNPLLGSVLGVVAALLLGLGIDRVARRASGWGRMPSAVVART</sequence>
<evidence type="ECO:0000256" key="7">
    <source>
        <dbReference type="SAM" id="Phobius"/>
    </source>
</evidence>
<comment type="subcellular location">
    <subcellularLocation>
        <location evidence="1">Cell membrane</location>
        <topology evidence="1">Multi-pass membrane protein</topology>
    </subcellularLocation>
</comment>
<dbReference type="InterPro" id="IPR051311">
    <property type="entry name" value="DedA_domain"/>
</dbReference>
<dbReference type="EMBL" id="BAABFX010000020">
    <property type="protein sequence ID" value="GAA4392113.1"/>
    <property type="molecule type" value="Genomic_DNA"/>
</dbReference>
<dbReference type="Proteomes" id="UP001500390">
    <property type="component" value="Unassembled WGS sequence"/>
</dbReference>
<keyword evidence="3" id="KW-1003">Cell membrane</keyword>
<evidence type="ECO:0000256" key="5">
    <source>
        <dbReference type="ARBA" id="ARBA00022989"/>
    </source>
</evidence>
<organism evidence="9 10">
    <name type="scientific">Ornithinibacter aureus</name>
    <dbReference type="NCBI Taxonomy" id="622664"/>
    <lineage>
        <taxon>Bacteria</taxon>
        <taxon>Bacillati</taxon>
        <taxon>Actinomycetota</taxon>
        <taxon>Actinomycetes</taxon>
        <taxon>Micrococcales</taxon>
        <taxon>Intrasporangiaceae</taxon>
        <taxon>Ornithinibacter</taxon>
    </lineage>
</organism>
<feature type="domain" description="VTT" evidence="8">
    <location>
        <begin position="35"/>
        <end position="160"/>
    </location>
</feature>
<evidence type="ECO:0000256" key="1">
    <source>
        <dbReference type="ARBA" id="ARBA00004651"/>
    </source>
</evidence>
<evidence type="ECO:0000256" key="3">
    <source>
        <dbReference type="ARBA" id="ARBA00022475"/>
    </source>
</evidence>
<evidence type="ECO:0000256" key="2">
    <source>
        <dbReference type="ARBA" id="ARBA00010792"/>
    </source>
</evidence>
<gene>
    <name evidence="9" type="ORF">GCM10023153_10780</name>
</gene>
<dbReference type="Pfam" id="PF09335">
    <property type="entry name" value="VTT_dom"/>
    <property type="match status" value="1"/>
</dbReference>
<accession>A0ABP8JK53</accession>
<comment type="caution">
    <text evidence="9">The sequence shown here is derived from an EMBL/GenBank/DDBJ whole genome shotgun (WGS) entry which is preliminary data.</text>
</comment>
<proteinExistence type="inferred from homology"/>
<evidence type="ECO:0000259" key="8">
    <source>
        <dbReference type="Pfam" id="PF09335"/>
    </source>
</evidence>
<evidence type="ECO:0000313" key="10">
    <source>
        <dbReference type="Proteomes" id="UP001500390"/>
    </source>
</evidence>
<dbReference type="PANTHER" id="PTHR42709">
    <property type="entry name" value="ALKALINE PHOSPHATASE LIKE PROTEIN"/>
    <property type="match status" value="1"/>
</dbReference>
<evidence type="ECO:0000256" key="6">
    <source>
        <dbReference type="ARBA" id="ARBA00023136"/>
    </source>
</evidence>
<comment type="similarity">
    <text evidence="2">Belongs to the DedA family.</text>
</comment>
<dbReference type="PANTHER" id="PTHR42709:SF6">
    <property type="entry name" value="UNDECAPRENYL PHOSPHATE TRANSPORTER A"/>
    <property type="match status" value="1"/>
</dbReference>
<protein>
    <recommendedName>
        <fullName evidence="8">VTT domain-containing protein</fullName>
    </recommendedName>
</protein>
<name>A0ABP8JK53_9MICO</name>
<keyword evidence="4 7" id="KW-0812">Transmembrane</keyword>
<feature type="transmembrane region" description="Helical" evidence="7">
    <location>
        <begin position="140"/>
        <end position="165"/>
    </location>
</feature>
<keyword evidence="5 7" id="KW-1133">Transmembrane helix</keyword>
<feature type="transmembrane region" description="Helical" evidence="7">
    <location>
        <begin position="7"/>
        <end position="28"/>
    </location>
</feature>
<feature type="transmembrane region" description="Helical" evidence="7">
    <location>
        <begin position="56"/>
        <end position="78"/>
    </location>
</feature>
<evidence type="ECO:0000313" key="9">
    <source>
        <dbReference type="EMBL" id="GAA4392113.1"/>
    </source>
</evidence>
<reference evidence="10" key="1">
    <citation type="journal article" date="2019" name="Int. J. Syst. Evol. Microbiol.">
        <title>The Global Catalogue of Microorganisms (GCM) 10K type strain sequencing project: providing services to taxonomists for standard genome sequencing and annotation.</title>
        <authorList>
            <consortium name="The Broad Institute Genomics Platform"/>
            <consortium name="The Broad Institute Genome Sequencing Center for Infectious Disease"/>
            <person name="Wu L."/>
            <person name="Ma J."/>
        </authorList>
    </citation>
    <scope>NUCLEOTIDE SEQUENCE [LARGE SCALE GENOMIC DNA]</scope>
    <source>
        <strain evidence="10">JCM 17738</strain>
    </source>
</reference>
<keyword evidence="6 7" id="KW-0472">Membrane</keyword>
<evidence type="ECO:0000256" key="4">
    <source>
        <dbReference type="ARBA" id="ARBA00022692"/>
    </source>
</evidence>